<keyword evidence="3" id="KW-1185">Reference proteome</keyword>
<evidence type="ECO:0000313" key="3">
    <source>
        <dbReference type="Proteomes" id="UP000199564"/>
    </source>
</evidence>
<accession>A0A1I5E208</accession>
<proteinExistence type="predicted"/>
<feature type="domain" description="DUF5615" evidence="1">
    <location>
        <begin position="1"/>
        <end position="109"/>
    </location>
</feature>
<dbReference type="Proteomes" id="UP000199564">
    <property type="component" value="Unassembled WGS sequence"/>
</dbReference>
<evidence type="ECO:0000313" key="2">
    <source>
        <dbReference type="EMBL" id="SFO05545.1"/>
    </source>
</evidence>
<reference evidence="3" key="1">
    <citation type="submission" date="2016-10" db="EMBL/GenBank/DDBJ databases">
        <authorList>
            <person name="Varghese N."/>
            <person name="Submissions S."/>
        </authorList>
    </citation>
    <scope>NUCLEOTIDE SEQUENCE [LARGE SCALE GENOMIC DNA]</scope>
    <source>
        <strain evidence="3">DSM 15282</strain>
    </source>
</reference>
<name>A0A1I5E208_9BACT</name>
<dbReference type="STRING" id="226506.SAMN04488519_103252"/>
<protein>
    <submittedName>
        <fullName evidence="2">Predicted nuclease, contains PIN domain, potential toxin-antitoxin system component</fullName>
    </submittedName>
</protein>
<evidence type="ECO:0000259" key="1">
    <source>
        <dbReference type="Pfam" id="PF18480"/>
    </source>
</evidence>
<sequence>MKLLFDQNISSKIVRLLEEKFPGSTHVLFEGLENAPDLKIFNFAKKNGYAIVTFDSDFVDLSLVKDSPPKIIWLRSGNLTTTNISRLLLNNSSNVQHFLESKEKSILEINR</sequence>
<organism evidence="2 3">
    <name type="scientific">Algoriphagus ornithinivorans</name>
    <dbReference type="NCBI Taxonomy" id="226506"/>
    <lineage>
        <taxon>Bacteria</taxon>
        <taxon>Pseudomonadati</taxon>
        <taxon>Bacteroidota</taxon>
        <taxon>Cytophagia</taxon>
        <taxon>Cytophagales</taxon>
        <taxon>Cyclobacteriaceae</taxon>
        <taxon>Algoriphagus</taxon>
    </lineage>
</organism>
<dbReference type="InterPro" id="IPR041049">
    <property type="entry name" value="DUF5615"/>
</dbReference>
<dbReference type="AlphaFoldDB" id="A0A1I5E208"/>
<dbReference type="EMBL" id="FOVW01000003">
    <property type="protein sequence ID" value="SFO05545.1"/>
    <property type="molecule type" value="Genomic_DNA"/>
</dbReference>
<dbReference type="RefSeq" id="WP_091651638.1">
    <property type="nucleotide sequence ID" value="NZ_FOVW01000003.1"/>
</dbReference>
<gene>
    <name evidence="2" type="ORF">SAMN04488519_103252</name>
</gene>
<dbReference type="Pfam" id="PF18480">
    <property type="entry name" value="DUF5615"/>
    <property type="match status" value="1"/>
</dbReference>